<dbReference type="Gene3D" id="3.30.40.10">
    <property type="entry name" value="Zinc/RING finger domain, C3HC4 (zinc finger)"/>
    <property type="match status" value="1"/>
</dbReference>
<dbReference type="Pfam" id="PF25600">
    <property type="entry name" value="TRIM_CC"/>
    <property type="match status" value="1"/>
</dbReference>
<name>A0A444UCW0_ACIRT</name>
<dbReference type="PANTHER" id="PTHR25465">
    <property type="entry name" value="B-BOX DOMAIN CONTAINING"/>
    <property type="match status" value="1"/>
</dbReference>
<dbReference type="InterPro" id="IPR043136">
    <property type="entry name" value="B30.2/SPRY_sf"/>
</dbReference>
<dbReference type="PROSITE" id="PS50089">
    <property type="entry name" value="ZF_RING_2"/>
    <property type="match status" value="1"/>
</dbReference>
<keyword evidence="7" id="KW-0175">Coiled coil</keyword>
<evidence type="ECO:0000313" key="11">
    <source>
        <dbReference type="EMBL" id="RXM32948.1"/>
    </source>
</evidence>
<gene>
    <name evidence="11" type="ORF">EOD39_15570</name>
</gene>
<dbReference type="Gene3D" id="3.30.160.60">
    <property type="entry name" value="Classic Zinc Finger"/>
    <property type="match status" value="1"/>
</dbReference>
<dbReference type="PRINTS" id="PR01407">
    <property type="entry name" value="BUTYPHLNCDUF"/>
</dbReference>
<feature type="coiled-coil region" evidence="7">
    <location>
        <begin position="197"/>
        <end position="242"/>
    </location>
</feature>
<proteinExistence type="predicted"/>
<feature type="domain" description="B30.2/SPRY" evidence="10">
    <location>
        <begin position="432"/>
        <end position="629"/>
    </location>
</feature>
<dbReference type="InterPro" id="IPR051051">
    <property type="entry name" value="E3_ubiq-ligase_TRIM/RNF"/>
</dbReference>
<dbReference type="InterPro" id="IPR001841">
    <property type="entry name" value="Znf_RING"/>
</dbReference>
<dbReference type="Pfam" id="PF15227">
    <property type="entry name" value="zf-C3HC4_4"/>
    <property type="match status" value="1"/>
</dbReference>
<dbReference type="SMART" id="SM00184">
    <property type="entry name" value="RING"/>
    <property type="match status" value="1"/>
</dbReference>
<keyword evidence="1" id="KW-0399">Innate immunity</keyword>
<keyword evidence="5" id="KW-0391">Immunity</keyword>
<dbReference type="InterPro" id="IPR013083">
    <property type="entry name" value="Znf_RING/FYVE/PHD"/>
</dbReference>
<keyword evidence="3 6" id="KW-0863">Zinc-finger</keyword>
<dbReference type="PANTHER" id="PTHR25465:SF32">
    <property type="entry name" value="BLOODTHIRSTY-RELATED GENE FAMILY, MEMBER 16 ISOFORM X1-RELATED"/>
    <property type="match status" value="1"/>
</dbReference>
<dbReference type="FunFam" id="2.60.120.920:FF:000004">
    <property type="entry name" value="Butyrophilin subfamily 1 member A1"/>
    <property type="match status" value="1"/>
</dbReference>
<dbReference type="SMART" id="SM00589">
    <property type="entry name" value="PRY"/>
    <property type="match status" value="1"/>
</dbReference>
<evidence type="ECO:0000259" key="10">
    <source>
        <dbReference type="PROSITE" id="PS50188"/>
    </source>
</evidence>
<dbReference type="EMBL" id="SCEB01214825">
    <property type="protein sequence ID" value="RXM32948.1"/>
    <property type="molecule type" value="Genomic_DNA"/>
</dbReference>
<dbReference type="GO" id="GO:0045087">
    <property type="term" value="P:innate immune response"/>
    <property type="evidence" value="ECO:0007669"/>
    <property type="project" value="UniProtKB-KW"/>
</dbReference>
<evidence type="ECO:0000256" key="4">
    <source>
        <dbReference type="ARBA" id="ARBA00022833"/>
    </source>
</evidence>
<dbReference type="Gene3D" id="2.60.120.920">
    <property type="match status" value="1"/>
</dbReference>
<dbReference type="PROSITE" id="PS50188">
    <property type="entry name" value="B302_SPRY"/>
    <property type="match status" value="1"/>
</dbReference>
<dbReference type="SUPFAM" id="SSF57845">
    <property type="entry name" value="B-box zinc-binding domain"/>
    <property type="match status" value="1"/>
</dbReference>
<dbReference type="Gene3D" id="4.10.830.40">
    <property type="match status" value="1"/>
</dbReference>
<dbReference type="SMART" id="SM00449">
    <property type="entry name" value="SPRY"/>
    <property type="match status" value="1"/>
</dbReference>
<evidence type="ECO:0000256" key="1">
    <source>
        <dbReference type="ARBA" id="ARBA00022588"/>
    </source>
</evidence>
<dbReference type="Pfam" id="PF00643">
    <property type="entry name" value="zf-B_box"/>
    <property type="match status" value="1"/>
</dbReference>
<feature type="domain" description="RING-type" evidence="8">
    <location>
        <begin position="13"/>
        <end position="56"/>
    </location>
</feature>
<dbReference type="SUPFAM" id="SSF57850">
    <property type="entry name" value="RING/U-box"/>
    <property type="match status" value="1"/>
</dbReference>
<dbReference type="InterPro" id="IPR000315">
    <property type="entry name" value="Znf_B-box"/>
</dbReference>
<dbReference type="PROSITE" id="PS00518">
    <property type="entry name" value="ZF_RING_1"/>
    <property type="match status" value="1"/>
</dbReference>
<dbReference type="InterPro" id="IPR001870">
    <property type="entry name" value="B30.2/SPRY"/>
</dbReference>
<dbReference type="GO" id="GO:0005737">
    <property type="term" value="C:cytoplasm"/>
    <property type="evidence" value="ECO:0007669"/>
    <property type="project" value="UniProtKB-ARBA"/>
</dbReference>
<organism evidence="11 12">
    <name type="scientific">Acipenser ruthenus</name>
    <name type="common">Sterlet sturgeon</name>
    <dbReference type="NCBI Taxonomy" id="7906"/>
    <lineage>
        <taxon>Eukaryota</taxon>
        <taxon>Metazoa</taxon>
        <taxon>Chordata</taxon>
        <taxon>Craniata</taxon>
        <taxon>Vertebrata</taxon>
        <taxon>Euteleostomi</taxon>
        <taxon>Actinopterygii</taxon>
        <taxon>Chondrostei</taxon>
        <taxon>Acipenseriformes</taxon>
        <taxon>Acipenseridae</taxon>
        <taxon>Acipenser</taxon>
    </lineage>
</organism>
<evidence type="ECO:0000259" key="8">
    <source>
        <dbReference type="PROSITE" id="PS50089"/>
    </source>
</evidence>
<evidence type="ECO:0000256" key="5">
    <source>
        <dbReference type="ARBA" id="ARBA00022859"/>
    </source>
</evidence>
<evidence type="ECO:0000256" key="6">
    <source>
        <dbReference type="PROSITE-ProRule" id="PRU00024"/>
    </source>
</evidence>
<dbReference type="InterPro" id="IPR058030">
    <property type="entry name" value="TRIM8/14/16/25/29/45/65_CC"/>
</dbReference>
<dbReference type="SMART" id="SM00336">
    <property type="entry name" value="BBOX"/>
    <property type="match status" value="1"/>
</dbReference>
<feature type="domain" description="B box-type" evidence="9">
    <location>
        <begin position="153"/>
        <end position="193"/>
    </location>
</feature>
<dbReference type="Pfam" id="PF00622">
    <property type="entry name" value="SPRY"/>
    <property type="match status" value="1"/>
</dbReference>
<sequence>MATAASSEEKFSCSVCLDLFTEPATIPCGHSFCLNCIGSYWDQSDQTGLYSCPQCRETFTPRPALRKNNVMTELVEELKKPRTLVSKKESAAPAPVSAESGGVPCDFCSGEIKRGAVRSCLTCLGSYCEAHLQPHYENAVLKRHALVQPLRDFEQKLCKLHQRLLELYCRTDQSCVCVLCQHSNHQDHTVILAERERVEKQKELGKRQAEIENLTEKRLKELETLKQAVESLKLSAQKERAESEQVLSELIRSVERIRTEVGELIEAKEKAAVSRANEQREQLEQEIQELRKRKAEMEQLSETKDHIHFLQSFQSVCAPPAAQQLFDNIDDSFWTPRKAVTRLKDHLEGFWKIELMKATVADLKRDYNQDGGLLAGFQAVLQLRYGGFKTELCRNVQKCLHTKTPEECACDHRDFVVEDSKGKKLCSRTRVTYMIIVIYLFPPNPLFSTVNVALDPDTTHPYLILSKDGKQVRPGDKLQPLPGNPKRFDRYVYVLGKEGFTSGRHYWEVEVGDKIGWRLGVTRESSQRKGSFPVNPQQGFWTVLREDECNNFYAATNPVTPLPKNLKPRKVGVYLDYEGGQLSFYNVETRSLIYTFTDTFTEKLYPLFSPGNCCSGKNPAPVIICPHTYTG</sequence>
<dbReference type="Pfam" id="PF13765">
    <property type="entry name" value="PRY"/>
    <property type="match status" value="1"/>
</dbReference>
<dbReference type="CDD" id="cd19769">
    <property type="entry name" value="Bbox2_TRIM16-like"/>
    <property type="match status" value="1"/>
</dbReference>
<evidence type="ECO:0000256" key="2">
    <source>
        <dbReference type="ARBA" id="ARBA00022723"/>
    </source>
</evidence>
<comment type="caution">
    <text evidence="11">The sequence shown here is derived from an EMBL/GenBank/DDBJ whole genome shotgun (WGS) entry which is preliminary data.</text>
</comment>
<dbReference type="InterPro" id="IPR006574">
    <property type="entry name" value="PRY"/>
</dbReference>
<dbReference type="InterPro" id="IPR017907">
    <property type="entry name" value="Znf_RING_CS"/>
</dbReference>
<dbReference type="InterPro" id="IPR003879">
    <property type="entry name" value="Butyrophylin_SPRY"/>
</dbReference>
<dbReference type="SUPFAM" id="SSF49899">
    <property type="entry name" value="Concanavalin A-like lectins/glucanases"/>
    <property type="match status" value="1"/>
</dbReference>
<dbReference type="AlphaFoldDB" id="A0A444UCW0"/>
<dbReference type="InterPro" id="IPR013320">
    <property type="entry name" value="ConA-like_dom_sf"/>
</dbReference>
<evidence type="ECO:0000256" key="7">
    <source>
        <dbReference type="SAM" id="Coils"/>
    </source>
</evidence>
<keyword evidence="2" id="KW-0479">Metal-binding</keyword>
<keyword evidence="4" id="KW-0862">Zinc</keyword>
<dbReference type="GO" id="GO:0008270">
    <property type="term" value="F:zinc ion binding"/>
    <property type="evidence" value="ECO:0007669"/>
    <property type="project" value="UniProtKB-KW"/>
</dbReference>
<dbReference type="InterPro" id="IPR003877">
    <property type="entry name" value="SPRY_dom"/>
</dbReference>
<evidence type="ECO:0000259" key="9">
    <source>
        <dbReference type="PROSITE" id="PS50119"/>
    </source>
</evidence>
<feature type="coiled-coil region" evidence="7">
    <location>
        <begin position="266"/>
        <end position="303"/>
    </location>
</feature>
<reference evidence="11 12" key="1">
    <citation type="submission" date="2019-01" db="EMBL/GenBank/DDBJ databases">
        <title>Draft Genome and Complete Hox-Cluster Characterization of the Sterlet Sturgeon (Acipenser ruthenus).</title>
        <authorList>
            <person name="Wei Q."/>
        </authorList>
    </citation>
    <scope>NUCLEOTIDE SEQUENCE [LARGE SCALE GENOMIC DNA]</scope>
    <source>
        <strain evidence="11">WHYD16114868_AA</strain>
        <tissue evidence="11">Blood</tissue>
    </source>
</reference>
<dbReference type="Proteomes" id="UP000289886">
    <property type="component" value="Unassembled WGS sequence"/>
</dbReference>
<evidence type="ECO:0000313" key="12">
    <source>
        <dbReference type="Proteomes" id="UP000289886"/>
    </source>
</evidence>
<evidence type="ECO:0000256" key="3">
    <source>
        <dbReference type="ARBA" id="ARBA00022771"/>
    </source>
</evidence>
<accession>A0A444UCW0</accession>
<dbReference type="PROSITE" id="PS50119">
    <property type="entry name" value="ZF_BBOX"/>
    <property type="match status" value="1"/>
</dbReference>
<protein>
    <submittedName>
        <fullName evidence="11">E3 ubiquitin-protein ligase TRIM39</fullName>
    </submittedName>
</protein>
<dbReference type="CDD" id="cd13733">
    <property type="entry name" value="SPRY_PRY_C-I_1"/>
    <property type="match status" value="1"/>
</dbReference>
<keyword evidence="12" id="KW-1185">Reference proteome</keyword>